<organism evidence="1 2">
    <name type="scientific">Legionella clemsonensis</name>
    <dbReference type="NCBI Taxonomy" id="1867846"/>
    <lineage>
        <taxon>Bacteria</taxon>
        <taxon>Pseudomonadati</taxon>
        <taxon>Pseudomonadota</taxon>
        <taxon>Gammaproteobacteria</taxon>
        <taxon>Legionellales</taxon>
        <taxon>Legionellaceae</taxon>
        <taxon>Legionella</taxon>
    </lineage>
</organism>
<accession>A0A222NZD3</accession>
<dbReference type="KEGG" id="lcd:clem_01985"/>
<dbReference type="InterPro" id="IPR007456">
    <property type="entry name" value="Smg"/>
</dbReference>
<sequence>MKDSLFEMLMSFFEKSLAQLKESQTAGINLDNDESIDNSSLESRTLYLKDAQNKTIRIFTEDEQRKFTKASYQFLTRLILWGIIAQDTMELIINQLLFSESRFVTLQETKWTIRNTLADNLDANQLAFLDLVLYQKEDKLALH</sequence>
<dbReference type="RefSeq" id="WP_094090076.1">
    <property type="nucleotide sequence ID" value="NZ_CP016397.1"/>
</dbReference>
<gene>
    <name evidence="1" type="ORF">clem_01985</name>
</gene>
<evidence type="ECO:0008006" key="3">
    <source>
        <dbReference type="Google" id="ProtNLM"/>
    </source>
</evidence>
<name>A0A222NZD3_9GAMM</name>
<dbReference type="EMBL" id="CP016397">
    <property type="protein sequence ID" value="ASQ44960.1"/>
    <property type="molecule type" value="Genomic_DNA"/>
</dbReference>
<keyword evidence="2" id="KW-1185">Reference proteome</keyword>
<proteinExistence type="predicted"/>
<dbReference type="OrthoDB" id="9788984at2"/>
<dbReference type="Pfam" id="PF04361">
    <property type="entry name" value="DUF494"/>
    <property type="match status" value="1"/>
</dbReference>
<dbReference type="AlphaFoldDB" id="A0A222NZD3"/>
<protein>
    <recommendedName>
        <fullName evidence="3">Protein Smg</fullName>
    </recommendedName>
</protein>
<evidence type="ECO:0000313" key="1">
    <source>
        <dbReference type="EMBL" id="ASQ44960.1"/>
    </source>
</evidence>
<evidence type="ECO:0000313" key="2">
    <source>
        <dbReference type="Proteomes" id="UP000201728"/>
    </source>
</evidence>
<reference evidence="2" key="1">
    <citation type="submission" date="2016-07" db="EMBL/GenBank/DDBJ databases">
        <authorList>
            <person name="Florea S."/>
            <person name="Webb J.S."/>
            <person name="Jaromczyk J."/>
            <person name="Schardl C.L."/>
        </authorList>
    </citation>
    <scope>NUCLEOTIDE SEQUENCE [LARGE SCALE GENOMIC DNA]</scope>
    <source>
        <strain evidence="2">CDC-D5610</strain>
    </source>
</reference>
<dbReference type="Proteomes" id="UP000201728">
    <property type="component" value="Chromosome"/>
</dbReference>